<keyword evidence="1" id="KW-0812">Transmembrane</keyword>
<feature type="transmembrane region" description="Helical" evidence="1">
    <location>
        <begin position="29"/>
        <end position="55"/>
    </location>
</feature>
<reference evidence="2" key="1">
    <citation type="submission" date="2020-09" db="EMBL/GenBank/DDBJ databases">
        <authorList>
            <person name="Kikuchi T."/>
        </authorList>
    </citation>
    <scope>NUCLEOTIDE SEQUENCE</scope>
    <source>
        <strain evidence="2">SH1</strain>
    </source>
</reference>
<protein>
    <submittedName>
        <fullName evidence="2">Uncharacterized protein</fullName>
    </submittedName>
</protein>
<evidence type="ECO:0000313" key="3">
    <source>
        <dbReference type="Proteomes" id="UP000614601"/>
    </source>
</evidence>
<evidence type="ECO:0000313" key="2">
    <source>
        <dbReference type="EMBL" id="CAD5220808.1"/>
    </source>
</evidence>
<organism evidence="2 3">
    <name type="scientific">Bursaphelenchus okinawaensis</name>
    <dbReference type="NCBI Taxonomy" id="465554"/>
    <lineage>
        <taxon>Eukaryota</taxon>
        <taxon>Metazoa</taxon>
        <taxon>Ecdysozoa</taxon>
        <taxon>Nematoda</taxon>
        <taxon>Chromadorea</taxon>
        <taxon>Rhabditida</taxon>
        <taxon>Tylenchina</taxon>
        <taxon>Tylenchomorpha</taxon>
        <taxon>Aphelenchoidea</taxon>
        <taxon>Aphelenchoididae</taxon>
        <taxon>Bursaphelenchus</taxon>
    </lineage>
</organism>
<accession>A0A811KVX7</accession>
<evidence type="ECO:0000256" key="1">
    <source>
        <dbReference type="SAM" id="Phobius"/>
    </source>
</evidence>
<dbReference type="Proteomes" id="UP000614601">
    <property type="component" value="Unassembled WGS sequence"/>
</dbReference>
<gene>
    <name evidence="2" type="ORF">BOKJ2_LOCUS9129</name>
</gene>
<comment type="caution">
    <text evidence="2">The sequence shown here is derived from an EMBL/GenBank/DDBJ whole genome shotgun (WGS) entry which is preliminary data.</text>
</comment>
<proteinExistence type="predicted"/>
<keyword evidence="1" id="KW-1133">Transmembrane helix</keyword>
<name>A0A811KVX7_9BILA</name>
<dbReference type="AlphaFoldDB" id="A0A811KVX7"/>
<keyword evidence="1" id="KW-0472">Membrane</keyword>
<dbReference type="EMBL" id="CAJFCW020000004">
    <property type="protein sequence ID" value="CAG9114162.1"/>
    <property type="molecule type" value="Genomic_DNA"/>
</dbReference>
<dbReference type="Proteomes" id="UP000783686">
    <property type="component" value="Unassembled WGS sequence"/>
</dbReference>
<sequence>MRVVPFDDFELNLEEVNFPEEDPIPEDNIFLFAMLSIFGGSVLLIVMIAAIYFCFRSVCQQLLCLPSETGQVETECQVIERPPTPRPESFRRNSAQAHYRILIQKKFEKEFGKIQSYMGPGREHLLVDGDIGDIV</sequence>
<dbReference type="OrthoDB" id="5873957at2759"/>
<keyword evidence="3" id="KW-1185">Reference proteome</keyword>
<dbReference type="EMBL" id="CAJFDH010000004">
    <property type="protein sequence ID" value="CAD5220808.1"/>
    <property type="molecule type" value="Genomic_DNA"/>
</dbReference>